<proteinExistence type="inferred from homology"/>
<name>A0A4S4N2E1_9APHY</name>
<dbReference type="PANTHER" id="PTHR13349">
    <property type="entry name" value="TRANSLATION MACHINERY-ASSOCIATED PROTEIN 16"/>
    <property type="match status" value="1"/>
</dbReference>
<dbReference type="Gene3D" id="1.20.1440.170">
    <property type="entry name" value="Translation machinery-associated protein 16-like"/>
    <property type="match status" value="1"/>
</dbReference>
<sequence length="219" mass="25259">MAPEAVKKPKGQKKEKIFHPLSRKADQLVRTQVRKGKLAGLTKARWRKHGEQVNLFGFFFHAIPPQGELTLEEMHAVVRDVWATRFDSELEAERAARRKGRPKSTKEHNIESLQEREAEQYRTGLEVIDLTHPTNVELFRQWDQKELAYIQELRFIRISSDTPDSFVISRPGKHPFLITEAAEKREQEAETMDLDDVPLLVEAPSRFASTMMTMDGPPS</sequence>
<comment type="caution">
    <text evidence="3">The sequence shown here is derived from an EMBL/GenBank/DDBJ whole genome shotgun (WGS) entry which is preliminary data.</text>
</comment>
<dbReference type="AlphaFoldDB" id="A0A4S4N2E1"/>
<evidence type="ECO:0008006" key="5">
    <source>
        <dbReference type="Google" id="ProtNLM"/>
    </source>
</evidence>
<gene>
    <name evidence="3" type="ORF">EUX98_g1681</name>
</gene>
<feature type="region of interest" description="Disordered" evidence="2">
    <location>
        <begin position="1"/>
        <end position="20"/>
    </location>
</feature>
<dbReference type="InterPro" id="IPR038356">
    <property type="entry name" value="Tma16_sf"/>
</dbReference>
<evidence type="ECO:0000313" key="3">
    <source>
        <dbReference type="EMBL" id="THH32525.1"/>
    </source>
</evidence>
<reference evidence="3 4" key="1">
    <citation type="submission" date="2019-02" db="EMBL/GenBank/DDBJ databases">
        <title>Genome sequencing of the rare red list fungi Antrodiella citrinella (Flaviporus citrinellus).</title>
        <authorList>
            <person name="Buettner E."/>
            <person name="Kellner H."/>
        </authorList>
    </citation>
    <scope>NUCLEOTIDE SEQUENCE [LARGE SCALE GENOMIC DNA]</scope>
    <source>
        <strain evidence="3 4">DSM 108506</strain>
    </source>
</reference>
<evidence type="ECO:0000313" key="4">
    <source>
        <dbReference type="Proteomes" id="UP000308730"/>
    </source>
</evidence>
<dbReference type="PANTHER" id="PTHR13349:SF2">
    <property type="entry name" value="TRANSLATION MACHINERY-ASSOCIATED PROTEIN 16"/>
    <property type="match status" value="1"/>
</dbReference>
<keyword evidence="4" id="KW-1185">Reference proteome</keyword>
<dbReference type="OrthoDB" id="270284at2759"/>
<evidence type="ECO:0000256" key="2">
    <source>
        <dbReference type="SAM" id="MobiDB-lite"/>
    </source>
</evidence>
<dbReference type="EMBL" id="SGPM01000020">
    <property type="protein sequence ID" value="THH32525.1"/>
    <property type="molecule type" value="Genomic_DNA"/>
</dbReference>
<comment type="similarity">
    <text evidence="1">Belongs to the TMA16 family.</text>
</comment>
<feature type="region of interest" description="Disordered" evidence="2">
    <location>
        <begin position="93"/>
        <end position="114"/>
    </location>
</feature>
<dbReference type="Pfam" id="PF11176">
    <property type="entry name" value="Tma16"/>
    <property type="match status" value="1"/>
</dbReference>
<dbReference type="GO" id="GO:0005634">
    <property type="term" value="C:nucleus"/>
    <property type="evidence" value="ECO:0007669"/>
    <property type="project" value="TreeGrafter"/>
</dbReference>
<evidence type="ECO:0000256" key="1">
    <source>
        <dbReference type="ARBA" id="ARBA00034127"/>
    </source>
</evidence>
<accession>A0A4S4N2E1</accession>
<organism evidence="3 4">
    <name type="scientific">Antrodiella citrinella</name>
    <dbReference type="NCBI Taxonomy" id="2447956"/>
    <lineage>
        <taxon>Eukaryota</taxon>
        <taxon>Fungi</taxon>
        <taxon>Dikarya</taxon>
        <taxon>Basidiomycota</taxon>
        <taxon>Agaricomycotina</taxon>
        <taxon>Agaricomycetes</taxon>
        <taxon>Polyporales</taxon>
        <taxon>Steccherinaceae</taxon>
        <taxon>Antrodiella</taxon>
    </lineage>
</organism>
<dbReference type="InterPro" id="IPR021346">
    <property type="entry name" value="Tma16"/>
</dbReference>
<feature type="compositionally biased region" description="Basic and acidic residues" evidence="2">
    <location>
        <begin position="104"/>
        <end position="114"/>
    </location>
</feature>
<protein>
    <recommendedName>
        <fullName evidence="5">Translation machinery-associated protein 16</fullName>
    </recommendedName>
</protein>
<dbReference type="Proteomes" id="UP000308730">
    <property type="component" value="Unassembled WGS sequence"/>
</dbReference>